<evidence type="ECO:0000256" key="1">
    <source>
        <dbReference type="SAM" id="MobiDB-lite"/>
    </source>
</evidence>
<dbReference type="EMBL" id="JAINUF010000005">
    <property type="protein sequence ID" value="KAJ8358828.1"/>
    <property type="molecule type" value="Genomic_DNA"/>
</dbReference>
<name>A0A9Q1FH95_SYNKA</name>
<feature type="compositionally biased region" description="Polar residues" evidence="1">
    <location>
        <begin position="101"/>
        <end position="113"/>
    </location>
</feature>
<dbReference type="AlphaFoldDB" id="A0A9Q1FH95"/>
<organism evidence="2 3">
    <name type="scientific">Synaphobranchus kaupii</name>
    <name type="common">Kaup's arrowtooth eel</name>
    <dbReference type="NCBI Taxonomy" id="118154"/>
    <lineage>
        <taxon>Eukaryota</taxon>
        <taxon>Metazoa</taxon>
        <taxon>Chordata</taxon>
        <taxon>Craniata</taxon>
        <taxon>Vertebrata</taxon>
        <taxon>Euteleostomi</taxon>
        <taxon>Actinopterygii</taxon>
        <taxon>Neopterygii</taxon>
        <taxon>Teleostei</taxon>
        <taxon>Anguilliformes</taxon>
        <taxon>Synaphobranchidae</taxon>
        <taxon>Synaphobranchus</taxon>
    </lineage>
</organism>
<comment type="caution">
    <text evidence="2">The sequence shown here is derived from an EMBL/GenBank/DDBJ whole genome shotgun (WGS) entry which is preliminary data.</text>
</comment>
<protein>
    <submittedName>
        <fullName evidence="2">Uncharacterized protein</fullName>
    </submittedName>
</protein>
<proteinExistence type="predicted"/>
<dbReference type="Proteomes" id="UP001152622">
    <property type="component" value="Chromosome 5"/>
</dbReference>
<gene>
    <name evidence="2" type="ORF">SKAU_G00153530</name>
</gene>
<keyword evidence="3" id="KW-1185">Reference proteome</keyword>
<accession>A0A9Q1FH95</accession>
<reference evidence="2" key="1">
    <citation type="journal article" date="2023" name="Science">
        <title>Genome structures resolve the early diversification of teleost fishes.</title>
        <authorList>
            <person name="Parey E."/>
            <person name="Louis A."/>
            <person name="Montfort J."/>
            <person name="Bouchez O."/>
            <person name="Roques C."/>
            <person name="Iampietro C."/>
            <person name="Lluch J."/>
            <person name="Castinel A."/>
            <person name="Donnadieu C."/>
            <person name="Desvignes T."/>
            <person name="Floi Bucao C."/>
            <person name="Jouanno E."/>
            <person name="Wen M."/>
            <person name="Mejri S."/>
            <person name="Dirks R."/>
            <person name="Jansen H."/>
            <person name="Henkel C."/>
            <person name="Chen W.J."/>
            <person name="Zahm M."/>
            <person name="Cabau C."/>
            <person name="Klopp C."/>
            <person name="Thompson A.W."/>
            <person name="Robinson-Rechavi M."/>
            <person name="Braasch I."/>
            <person name="Lecointre G."/>
            <person name="Bobe J."/>
            <person name="Postlethwait J.H."/>
            <person name="Berthelot C."/>
            <person name="Roest Crollius H."/>
            <person name="Guiguen Y."/>
        </authorList>
    </citation>
    <scope>NUCLEOTIDE SEQUENCE</scope>
    <source>
        <strain evidence="2">WJC10195</strain>
    </source>
</reference>
<sequence length="119" mass="13546">MFGRRDKNQVPTSEKGVKAVPKVSNDYLIKDTKGFIHSYLKLEEMEKYIENKYGFQVDEVKVWSLNDKEGIRFEATSDPRPCDILRRSTALRQDNEVSEGGTCTTGGSWTPEGNNELLL</sequence>
<feature type="region of interest" description="Disordered" evidence="1">
    <location>
        <begin position="93"/>
        <end position="119"/>
    </location>
</feature>
<evidence type="ECO:0000313" key="3">
    <source>
        <dbReference type="Proteomes" id="UP001152622"/>
    </source>
</evidence>
<evidence type="ECO:0000313" key="2">
    <source>
        <dbReference type="EMBL" id="KAJ8358828.1"/>
    </source>
</evidence>